<dbReference type="InterPro" id="IPR050483">
    <property type="entry name" value="CoA-transferase_III_domain"/>
</dbReference>
<evidence type="ECO:0000256" key="1">
    <source>
        <dbReference type="ARBA" id="ARBA00022679"/>
    </source>
</evidence>
<dbReference type="InterPro" id="IPR023606">
    <property type="entry name" value="CoA-Trfase_III_dom_1_sf"/>
</dbReference>
<dbReference type="PANTHER" id="PTHR48207:SF3">
    <property type="entry name" value="SUCCINATE--HYDROXYMETHYLGLUTARATE COA-TRANSFERASE"/>
    <property type="match status" value="1"/>
</dbReference>
<evidence type="ECO:0000313" key="3">
    <source>
        <dbReference type="Proteomes" id="UP000318509"/>
    </source>
</evidence>
<dbReference type="PANTHER" id="PTHR48207">
    <property type="entry name" value="SUCCINATE--HYDROXYMETHYLGLUTARATE COA-TRANSFERASE"/>
    <property type="match status" value="1"/>
</dbReference>
<proteinExistence type="predicted"/>
<dbReference type="GO" id="GO:0008410">
    <property type="term" value="F:CoA-transferase activity"/>
    <property type="evidence" value="ECO:0007669"/>
    <property type="project" value="TreeGrafter"/>
</dbReference>
<dbReference type="Pfam" id="PF02515">
    <property type="entry name" value="CoA_transf_3"/>
    <property type="match status" value="1"/>
</dbReference>
<name>A0A537K1Z7_9BACT</name>
<sequence>MVCRRPHIFATAAADPGPRPGADGGGVLAHAVGIGRPDEGGAIVETRPPGHGVPAPPPLEGTRVVDLTRFMAGPFGTAMLGDYGADVLKIEPPGEGDGARAWGPPFAGGESIYFLSVNRNKRSLTLNLRHPEGVALFLKLVDRADVLVENFTPGTMTRLGIGDDVLRRRNPRLIYCAISGFGQTGPDRNRPAFDLILQGVGGVMGTTGEEGGAPVRVGVPIADIAGGMYAAYAIVLALLARGRTGAGQSLDVSMLDAQISWLSYYLGLYLASGEIPPRRGSAHATVVPYQAFACADGRYITLGTGTDRLFRQFCEVAGVSLADDPRFGTNADRIVHRDELIPRLTTLFRTRPAEEWLEALAAAGVPSGPIATVDQIVKDPQVRAREMLVEIDHPSAGRITIPGLPVKCSATPGAIRRPPPRLGEHTVETLTDLGVPAEEIRRLRREGVI</sequence>
<organism evidence="2 3">
    <name type="scientific">Candidatus Segetimicrobium genomatis</name>
    <dbReference type="NCBI Taxonomy" id="2569760"/>
    <lineage>
        <taxon>Bacteria</taxon>
        <taxon>Bacillati</taxon>
        <taxon>Candidatus Sysuimicrobiota</taxon>
        <taxon>Candidatus Sysuimicrobiia</taxon>
        <taxon>Candidatus Sysuimicrobiales</taxon>
        <taxon>Candidatus Segetimicrobiaceae</taxon>
        <taxon>Candidatus Segetimicrobium</taxon>
    </lineage>
</organism>
<dbReference type="InterPro" id="IPR003673">
    <property type="entry name" value="CoA-Trfase_fam_III"/>
</dbReference>
<dbReference type="Gene3D" id="3.40.50.10540">
    <property type="entry name" value="Crotonobetainyl-coa:carnitine coa-transferase, domain 1"/>
    <property type="match status" value="1"/>
</dbReference>
<dbReference type="Proteomes" id="UP000318509">
    <property type="component" value="Unassembled WGS sequence"/>
</dbReference>
<comment type="caution">
    <text evidence="2">The sequence shown here is derived from an EMBL/GenBank/DDBJ whole genome shotgun (WGS) entry which is preliminary data.</text>
</comment>
<dbReference type="Gene3D" id="3.30.1540.10">
    <property type="entry name" value="formyl-coa transferase, domain 3"/>
    <property type="match status" value="1"/>
</dbReference>
<keyword evidence="1 2" id="KW-0808">Transferase</keyword>
<dbReference type="AlphaFoldDB" id="A0A537K1Z7"/>
<reference evidence="2 3" key="1">
    <citation type="journal article" date="2019" name="Nat. Microbiol.">
        <title>Mediterranean grassland soil C-N compound turnover is dependent on rainfall and depth, and is mediated by genomically divergent microorganisms.</title>
        <authorList>
            <person name="Diamond S."/>
            <person name="Andeer P.F."/>
            <person name="Li Z."/>
            <person name="Crits-Christoph A."/>
            <person name="Burstein D."/>
            <person name="Anantharaman K."/>
            <person name="Lane K.R."/>
            <person name="Thomas B.C."/>
            <person name="Pan C."/>
            <person name="Northen T.R."/>
            <person name="Banfield J.F."/>
        </authorList>
    </citation>
    <scope>NUCLEOTIDE SEQUENCE [LARGE SCALE GENOMIC DNA]</scope>
    <source>
        <strain evidence="2">NP_3</strain>
    </source>
</reference>
<accession>A0A537K1Z7</accession>
<dbReference type="InterPro" id="IPR044855">
    <property type="entry name" value="CoA-Trfase_III_dom3_sf"/>
</dbReference>
<dbReference type="EMBL" id="VBAK01000118">
    <property type="protein sequence ID" value="TMI89813.1"/>
    <property type="molecule type" value="Genomic_DNA"/>
</dbReference>
<dbReference type="SUPFAM" id="SSF89796">
    <property type="entry name" value="CoA-transferase family III (CaiB/BaiF)"/>
    <property type="match status" value="1"/>
</dbReference>
<evidence type="ECO:0000313" key="2">
    <source>
        <dbReference type="EMBL" id="TMI89813.1"/>
    </source>
</evidence>
<protein>
    <submittedName>
        <fullName evidence="2">CoA transferase</fullName>
    </submittedName>
</protein>
<gene>
    <name evidence="2" type="ORF">E6H00_08660</name>
</gene>